<accession>A0ABT5FIG3</accession>
<protein>
    <submittedName>
        <fullName evidence="2">Uncharacterized protein</fullName>
    </submittedName>
</protein>
<evidence type="ECO:0000313" key="3">
    <source>
        <dbReference type="Proteomes" id="UP001528411"/>
    </source>
</evidence>
<dbReference type="RefSeq" id="WP_272182043.1">
    <property type="nucleotide sequence ID" value="NZ_JAQOMS010000002.1"/>
</dbReference>
<reference evidence="2 3" key="1">
    <citation type="submission" date="2023-01" db="EMBL/GenBank/DDBJ databases">
        <title>Psychrosphaera sp. nov., isolated from marine algae.</title>
        <authorList>
            <person name="Bayburt H."/>
            <person name="Choi B.J."/>
            <person name="Kim J.M."/>
            <person name="Choi D.G."/>
            <person name="Jeon C.O."/>
        </authorList>
    </citation>
    <scope>NUCLEOTIDE SEQUENCE [LARGE SCALE GENOMIC DNA]</scope>
    <source>
        <strain evidence="2 3">G1-22</strain>
    </source>
</reference>
<name>A0ABT5FIG3_9GAMM</name>
<dbReference type="Proteomes" id="UP001528411">
    <property type="component" value="Unassembled WGS sequence"/>
</dbReference>
<proteinExistence type="predicted"/>
<comment type="caution">
    <text evidence="2">The sequence shown here is derived from an EMBL/GenBank/DDBJ whole genome shotgun (WGS) entry which is preliminary data.</text>
</comment>
<keyword evidence="1" id="KW-1133">Transmembrane helix</keyword>
<feature type="transmembrane region" description="Helical" evidence="1">
    <location>
        <begin position="15"/>
        <end position="36"/>
    </location>
</feature>
<keyword evidence="1" id="KW-0472">Membrane</keyword>
<evidence type="ECO:0000313" key="2">
    <source>
        <dbReference type="EMBL" id="MDC2890993.1"/>
    </source>
</evidence>
<gene>
    <name evidence="2" type="ORF">PN838_22510</name>
</gene>
<sequence>MFGVVATYLSNQSGISFSGVEAIDAFVISAGVYWFLCQFNHQTN</sequence>
<dbReference type="EMBL" id="JAQOMS010000002">
    <property type="protein sequence ID" value="MDC2890993.1"/>
    <property type="molecule type" value="Genomic_DNA"/>
</dbReference>
<keyword evidence="1" id="KW-0812">Transmembrane</keyword>
<evidence type="ECO:0000256" key="1">
    <source>
        <dbReference type="SAM" id="Phobius"/>
    </source>
</evidence>
<keyword evidence="3" id="KW-1185">Reference proteome</keyword>
<organism evidence="2 3">
    <name type="scientific">Psychrosphaera algicola</name>
    <dbReference type="NCBI Taxonomy" id="3023714"/>
    <lineage>
        <taxon>Bacteria</taxon>
        <taxon>Pseudomonadati</taxon>
        <taxon>Pseudomonadota</taxon>
        <taxon>Gammaproteobacteria</taxon>
        <taxon>Alteromonadales</taxon>
        <taxon>Pseudoalteromonadaceae</taxon>
        <taxon>Psychrosphaera</taxon>
    </lineage>
</organism>